<protein>
    <recommendedName>
        <fullName evidence="3">Lipoprotein</fullName>
    </recommendedName>
</protein>
<comment type="caution">
    <text evidence="1">The sequence shown here is derived from an EMBL/GenBank/DDBJ whole genome shotgun (WGS) entry which is preliminary data.</text>
</comment>
<accession>A0A0A2MG33</accession>
<evidence type="ECO:0000313" key="2">
    <source>
        <dbReference type="Proteomes" id="UP000030121"/>
    </source>
</evidence>
<proteinExistence type="predicted"/>
<organism evidence="1 2">
    <name type="scientific">Flavobacterium suncheonense GH29-5 = DSM 17707</name>
    <dbReference type="NCBI Taxonomy" id="1121899"/>
    <lineage>
        <taxon>Bacteria</taxon>
        <taxon>Pseudomonadati</taxon>
        <taxon>Bacteroidota</taxon>
        <taxon>Flavobacteriia</taxon>
        <taxon>Flavobacteriales</taxon>
        <taxon>Flavobacteriaceae</taxon>
        <taxon>Flavobacterium</taxon>
    </lineage>
</organism>
<dbReference type="RefSeq" id="WP_026979656.1">
    <property type="nucleotide sequence ID" value="NZ_AUCZ01000004.1"/>
</dbReference>
<keyword evidence="2" id="KW-1185">Reference proteome</keyword>
<evidence type="ECO:0008006" key="3">
    <source>
        <dbReference type="Google" id="ProtNLM"/>
    </source>
</evidence>
<reference evidence="1 2" key="1">
    <citation type="submission" date="2013-09" db="EMBL/GenBank/DDBJ databases">
        <authorList>
            <person name="Zeng Z."/>
            <person name="Chen C."/>
        </authorList>
    </citation>
    <scope>NUCLEOTIDE SEQUENCE [LARGE SCALE GENOMIC DNA]</scope>
    <source>
        <strain evidence="1 2">GH29-5</strain>
    </source>
</reference>
<sequence length="138" mass="15669">MNKTTFLAFLFVLTSLLGCKENKTNYEDNNDSQVQGFVSTKDIEYEEPKDDPTYHVDEEHKYEYRTGTSGDYDYNYDVVGHNDNGDEVSGNVTMNGKYGNGTITTPDGDEVEVDVEWIDYGKLKATDENGNEYELEAE</sequence>
<dbReference type="eggNOG" id="ENOG502ZJJF">
    <property type="taxonomic scope" value="Bacteria"/>
</dbReference>
<evidence type="ECO:0000313" key="1">
    <source>
        <dbReference type="EMBL" id="KGO90561.1"/>
    </source>
</evidence>
<dbReference type="AlphaFoldDB" id="A0A0A2MG33"/>
<dbReference type="PROSITE" id="PS51257">
    <property type="entry name" value="PROKAR_LIPOPROTEIN"/>
    <property type="match status" value="1"/>
</dbReference>
<name>A0A0A2MG33_9FLAO</name>
<gene>
    <name evidence="1" type="ORF">Q764_00095</name>
</gene>
<dbReference type="STRING" id="1121899.GCA_000430025_00894"/>
<dbReference type="EMBL" id="JRLW01000001">
    <property type="protein sequence ID" value="KGO90561.1"/>
    <property type="molecule type" value="Genomic_DNA"/>
</dbReference>
<dbReference type="Proteomes" id="UP000030121">
    <property type="component" value="Unassembled WGS sequence"/>
</dbReference>